<organism evidence="2 3">
    <name type="scientific">Streptomyces populi</name>
    <dbReference type="NCBI Taxonomy" id="2058924"/>
    <lineage>
        <taxon>Bacteria</taxon>
        <taxon>Bacillati</taxon>
        <taxon>Actinomycetota</taxon>
        <taxon>Actinomycetes</taxon>
        <taxon>Kitasatosporales</taxon>
        <taxon>Streptomycetaceae</taxon>
        <taxon>Streptomyces</taxon>
    </lineage>
</organism>
<gene>
    <name evidence="2" type="ORF">CW362_36210</name>
</gene>
<keyword evidence="3" id="KW-1185">Reference proteome</keyword>
<dbReference type="OrthoDB" id="4333916at2"/>
<sequence length="104" mass="11030">MHDAPIYAQLISERGDIPTLVRSEARRLQRDFEWILSWDPSTGAPLPASAARLMSGGRRPASPAPDPDDRPGTVPRPTASRARPETGGRPAQAGRPGNAGVDGP</sequence>
<feature type="region of interest" description="Disordered" evidence="1">
    <location>
        <begin position="38"/>
        <end position="104"/>
    </location>
</feature>
<evidence type="ECO:0000256" key="1">
    <source>
        <dbReference type="SAM" id="MobiDB-lite"/>
    </source>
</evidence>
<reference evidence="2 3" key="1">
    <citation type="submission" date="2017-12" db="EMBL/GenBank/DDBJ databases">
        <title>Streptomyces populusis sp. nov., a novel endophytic actinobacterium isolated from stems of Populus adenopoda Maxim.</title>
        <authorList>
            <person name="Wang Z."/>
        </authorList>
    </citation>
    <scope>NUCLEOTIDE SEQUENCE [LARGE SCALE GENOMIC DNA]</scope>
    <source>
        <strain evidence="2 3">A249</strain>
    </source>
</reference>
<dbReference type="Proteomes" id="UP000236178">
    <property type="component" value="Unassembled WGS sequence"/>
</dbReference>
<dbReference type="EMBL" id="PJOS01000122">
    <property type="protein sequence ID" value="PKT68199.1"/>
    <property type="molecule type" value="Genomic_DNA"/>
</dbReference>
<evidence type="ECO:0000313" key="3">
    <source>
        <dbReference type="Proteomes" id="UP000236178"/>
    </source>
</evidence>
<accession>A0A2I0SE74</accession>
<dbReference type="AlphaFoldDB" id="A0A2I0SE74"/>
<evidence type="ECO:0000313" key="2">
    <source>
        <dbReference type="EMBL" id="PKT68199.1"/>
    </source>
</evidence>
<comment type="caution">
    <text evidence="2">The sequence shown here is derived from an EMBL/GenBank/DDBJ whole genome shotgun (WGS) entry which is preliminary data.</text>
</comment>
<proteinExistence type="predicted"/>
<name>A0A2I0SE74_9ACTN</name>
<protein>
    <submittedName>
        <fullName evidence="2">Uncharacterized protein</fullName>
    </submittedName>
</protein>